<dbReference type="Gene3D" id="2.20.25.90">
    <property type="entry name" value="ADC-like domains"/>
    <property type="match status" value="1"/>
</dbReference>
<dbReference type="InterPro" id="IPR009010">
    <property type="entry name" value="Asp_de-COase-like_dom_sf"/>
</dbReference>
<comment type="subunit">
    <text evidence="3">Heterodimer of a large and a small subunit.</text>
</comment>
<dbReference type="InterPro" id="IPR053557">
    <property type="entry name" value="Molybdopterin-Qrc_component"/>
</dbReference>
<keyword evidence="6" id="KW-0479">Metal-binding</keyword>
<dbReference type="CDD" id="cd02775">
    <property type="entry name" value="MopB_CT"/>
    <property type="match status" value="1"/>
</dbReference>
<dbReference type="GO" id="GO:0016491">
    <property type="term" value="F:oxidoreductase activity"/>
    <property type="evidence" value="ECO:0007669"/>
    <property type="project" value="UniProtKB-KW"/>
</dbReference>
<evidence type="ECO:0000256" key="6">
    <source>
        <dbReference type="ARBA" id="ARBA00022723"/>
    </source>
</evidence>
<dbReference type="STRING" id="1121393.SAMN02745216_04582"/>
<dbReference type="EMBL" id="FQZU01000044">
    <property type="protein sequence ID" value="SHL08186.1"/>
    <property type="molecule type" value="Genomic_DNA"/>
</dbReference>
<dbReference type="InterPro" id="IPR006657">
    <property type="entry name" value="MoPterin_dinucl-bd_dom"/>
</dbReference>
<dbReference type="AlphaFoldDB" id="A0A1M6XQH1"/>
<dbReference type="Gene3D" id="3.30.2070.10">
    <property type="entry name" value="Formate dehydrogenase/DMSO reductase"/>
    <property type="match status" value="1"/>
</dbReference>
<feature type="domain" description="4Fe-4S Mo/W bis-MGD-type" evidence="11">
    <location>
        <begin position="54"/>
        <end position="110"/>
    </location>
</feature>
<evidence type="ECO:0000313" key="12">
    <source>
        <dbReference type="EMBL" id="SHL08186.1"/>
    </source>
</evidence>
<comment type="subcellular location">
    <subcellularLocation>
        <location evidence="1">Cell envelope</location>
    </subcellularLocation>
</comment>
<dbReference type="Proteomes" id="UP000183994">
    <property type="component" value="Unassembled WGS sequence"/>
</dbReference>
<dbReference type="Pfam" id="PF00384">
    <property type="entry name" value="Molybdopterin"/>
    <property type="match status" value="1"/>
</dbReference>
<organism evidence="12 13">
    <name type="scientific">Desulfatibacillum alkenivorans DSM 16219</name>
    <dbReference type="NCBI Taxonomy" id="1121393"/>
    <lineage>
        <taxon>Bacteria</taxon>
        <taxon>Pseudomonadati</taxon>
        <taxon>Thermodesulfobacteriota</taxon>
        <taxon>Desulfobacteria</taxon>
        <taxon>Desulfobacterales</taxon>
        <taxon>Desulfatibacillaceae</taxon>
        <taxon>Desulfatibacillum</taxon>
    </lineage>
</organism>
<dbReference type="Pfam" id="PF04879">
    <property type="entry name" value="Molybdop_Fe4S4"/>
    <property type="match status" value="1"/>
</dbReference>
<keyword evidence="7" id="KW-0732">Signal</keyword>
<dbReference type="GO" id="GO:0046872">
    <property type="term" value="F:metal ion binding"/>
    <property type="evidence" value="ECO:0007669"/>
    <property type="project" value="UniProtKB-KW"/>
</dbReference>
<dbReference type="PROSITE" id="PS51669">
    <property type="entry name" value="4FE4S_MOW_BIS_MGD"/>
    <property type="match status" value="1"/>
</dbReference>
<dbReference type="OrthoDB" id="9757870at2"/>
<reference evidence="13" key="1">
    <citation type="submission" date="2016-11" db="EMBL/GenBank/DDBJ databases">
        <authorList>
            <person name="Varghese N."/>
            <person name="Submissions S."/>
        </authorList>
    </citation>
    <scope>NUCLEOTIDE SEQUENCE [LARGE SCALE GENOMIC DNA]</scope>
    <source>
        <strain evidence="13">DSM 16219</strain>
    </source>
</reference>
<dbReference type="GO" id="GO:0051539">
    <property type="term" value="F:4 iron, 4 sulfur cluster binding"/>
    <property type="evidence" value="ECO:0007669"/>
    <property type="project" value="UniProtKB-KW"/>
</dbReference>
<comment type="similarity">
    <text evidence="2">Belongs to the prokaryotic molybdopterin-containing oxidoreductase family.</text>
</comment>
<dbReference type="Gene3D" id="3.40.228.10">
    <property type="entry name" value="Dimethylsulfoxide Reductase, domain 2"/>
    <property type="match status" value="1"/>
</dbReference>
<dbReference type="PANTHER" id="PTHR43742:SF9">
    <property type="entry name" value="TETRATHIONATE REDUCTASE SUBUNIT A"/>
    <property type="match status" value="1"/>
</dbReference>
<dbReference type="NCBIfam" id="TIGR01409">
    <property type="entry name" value="TAT_signal_seq"/>
    <property type="match status" value="1"/>
</dbReference>
<keyword evidence="9" id="KW-0408">Iron</keyword>
<dbReference type="SUPFAM" id="SSF50692">
    <property type="entry name" value="ADC-like"/>
    <property type="match status" value="1"/>
</dbReference>
<evidence type="ECO:0000256" key="1">
    <source>
        <dbReference type="ARBA" id="ARBA00004196"/>
    </source>
</evidence>
<name>A0A1M6XQH1_9BACT</name>
<dbReference type="Pfam" id="PF01568">
    <property type="entry name" value="Molydop_binding"/>
    <property type="match status" value="1"/>
</dbReference>
<keyword evidence="8" id="KW-0560">Oxidoreductase</keyword>
<dbReference type="PANTHER" id="PTHR43742">
    <property type="entry name" value="TRIMETHYLAMINE-N-OXIDE REDUCTASE"/>
    <property type="match status" value="1"/>
</dbReference>
<dbReference type="Gene3D" id="3.40.50.740">
    <property type="match status" value="1"/>
</dbReference>
<evidence type="ECO:0000256" key="4">
    <source>
        <dbReference type="ARBA" id="ARBA00022485"/>
    </source>
</evidence>
<gene>
    <name evidence="12" type="ORF">SAMN02745216_04582</name>
</gene>
<protein>
    <submittedName>
        <fullName evidence="12">Tat (Twin-arginine translocation) pathway signal sequence</fullName>
    </submittedName>
</protein>
<dbReference type="InterPro" id="IPR006656">
    <property type="entry name" value="Mopterin_OxRdtase"/>
</dbReference>
<dbReference type="SUPFAM" id="SSF53706">
    <property type="entry name" value="Formate dehydrogenase/DMSO reductase, domains 1-3"/>
    <property type="match status" value="1"/>
</dbReference>
<evidence type="ECO:0000256" key="3">
    <source>
        <dbReference type="ARBA" id="ARBA00011771"/>
    </source>
</evidence>
<evidence type="ECO:0000259" key="11">
    <source>
        <dbReference type="PROSITE" id="PS51669"/>
    </source>
</evidence>
<keyword evidence="10" id="KW-0411">Iron-sulfur</keyword>
<keyword evidence="13" id="KW-1185">Reference proteome</keyword>
<evidence type="ECO:0000256" key="9">
    <source>
        <dbReference type="ARBA" id="ARBA00023004"/>
    </source>
</evidence>
<evidence type="ECO:0000256" key="10">
    <source>
        <dbReference type="ARBA" id="ARBA00023014"/>
    </source>
</evidence>
<evidence type="ECO:0000256" key="7">
    <source>
        <dbReference type="ARBA" id="ARBA00022729"/>
    </source>
</evidence>
<dbReference type="NCBIfam" id="NF041783">
    <property type="entry name" value="mnquin_red_QrcB"/>
    <property type="match status" value="1"/>
</dbReference>
<dbReference type="InterPro" id="IPR050612">
    <property type="entry name" value="Prok_Mopterin_Oxidored"/>
</dbReference>
<sequence length="742" mass="80483">MKLNRRNFLLVSTAGAAGGAVGSMFSPLSWKLMDDSSIWTQNWPWTPVPADGEVSFEETTCTLCPGGCRVKVRKVDERPIKLEGVEGGPVNDGGICILGLTALQLLFGPARVHTPMKRAGKRGEGKWVEITWEEAISEVSGKLAEVRETGRAQDLGCIAGGGKGVINSLFSRFMEAYGSPNFYWQATAWDCYEENILRTLGLNGTAGFDLENADYILSFGAGLLDGWGSPVHVFQAHSKWRENHDGHATLVQIDAQLSNTAAKADKWLPIVPGTEGAVAMAMAHVIISKNLYDRGYVNWNTTGFRDFYRTVESEYAPAKVVKIACPVDNKEYRKKWLEELESRAIAFATAEKPLAVAGKGNGDRPVSQAELNAVQALNALVGAINRKEGGMVVVPDEPKYPWKPIVMDAEARSYKPSLVSVRGRSKYGHSNLASVLPQALNSSHEGLKVLLLAGSNPLYTLADTEKTAEALQKVEYIVSFSSQFNDTTAYADIILPDHIFLESTVDAPTPPGFAKPVYGLAEPVIKPVYKTKAMGDSIIEIAKAMGGTIAQSFPWADSAEAMQQALGGKWPLLKRGGVYVDEDFTPETEGVRFRFFARSGMESRISIQGKAEQYPLIATPVDCIRLATGAIADTPFMVKTVSDKKLKHKELVVQVNAMTAQQYGFKEGSEAVLETPVAKAKVRVHCSEEIAPGLVGVPRGLGHIAHDEFVGGKGTNYNTLISPVQDPATGFDVAWGIRAKLT</sequence>
<evidence type="ECO:0000256" key="5">
    <source>
        <dbReference type="ARBA" id="ARBA00022505"/>
    </source>
</evidence>
<dbReference type="RefSeq" id="WP_073478570.1">
    <property type="nucleotide sequence ID" value="NZ_FQZU01000044.1"/>
</dbReference>
<dbReference type="InterPro" id="IPR006963">
    <property type="entry name" value="Mopterin_OxRdtase_4Fe-4S_dom"/>
</dbReference>
<evidence type="ECO:0000256" key="8">
    <source>
        <dbReference type="ARBA" id="ARBA00023002"/>
    </source>
</evidence>
<keyword evidence="4" id="KW-0004">4Fe-4S</keyword>
<evidence type="ECO:0000313" key="13">
    <source>
        <dbReference type="Proteomes" id="UP000183994"/>
    </source>
</evidence>
<accession>A0A1M6XQH1</accession>
<dbReference type="GO" id="GO:0030313">
    <property type="term" value="C:cell envelope"/>
    <property type="evidence" value="ECO:0007669"/>
    <property type="project" value="UniProtKB-SubCell"/>
</dbReference>
<proteinExistence type="inferred from homology"/>
<dbReference type="Gene3D" id="2.40.40.20">
    <property type="match status" value="1"/>
</dbReference>
<keyword evidence="5" id="KW-0500">Molybdenum</keyword>
<dbReference type="InterPro" id="IPR019546">
    <property type="entry name" value="TAT_signal_bac_arc"/>
</dbReference>
<dbReference type="GO" id="GO:0043546">
    <property type="term" value="F:molybdopterin cofactor binding"/>
    <property type="evidence" value="ECO:0007669"/>
    <property type="project" value="InterPro"/>
</dbReference>
<dbReference type="InterPro" id="IPR006311">
    <property type="entry name" value="TAT_signal"/>
</dbReference>
<evidence type="ECO:0000256" key="2">
    <source>
        <dbReference type="ARBA" id="ARBA00010312"/>
    </source>
</evidence>
<dbReference type="PROSITE" id="PS51318">
    <property type="entry name" value="TAT"/>
    <property type="match status" value="1"/>
</dbReference>
<dbReference type="SMART" id="SM00926">
    <property type="entry name" value="Molybdop_Fe4S4"/>
    <property type="match status" value="1"/>
</dbReference>